<dbReference type="InterPro" id="IPR036291">
    <property type="entry name" value="NAD(P)-bd_dom_sf"/>
</dbReference>
<dbReference type="Pfam" id="PF00106">
    <property type="entry name" value="adh_short"/>
    <property type="match status" value="1"/>
</dbReference>
<keyword evidence="1" id="KW-0560">Oxidoreductase</keyword>
<proteinExistence type="inferred from homology"/>
<dbReference type="InterPro" id="IPR002347">
    <property type="entry name" value="SDR_fam"/>
</dbReference>
<evidence type="ECO:0000256" key="2">
    <source>
        <dbReference type="RuleBase" id="RU000363"/>
    </source>
</evidence>
<reference evidence="4" key="1">
    <citation type="submission" date="2022-07" db="EMBL/GenBank/DDBJ databases">
        <title>Phylogenomic reconstructions and comparative analyses of Kickxellomycotina fungi.</title>
        <authorList>
            <person name="Reynolds N.K."/>
            <person name="Stajich J.E."/>
            <person name="Barry K."/>
            <person name="Grigoriev I.V."/>
            <person name="Crous P."/>
            <person name="Smith M.E."/>
        </authorList>
    </citation>
    <scope>NUCLEOTIDE SEQUENCE</scope>
    <source>
        <strain evidence="4">RSA 1196</strain>
    </source>
</reference>
<dbReference type="Proteomes" id="UP001150925">
    <property type="component" value="Unassembled WGS sequence"/>
</dbReference>
<dbReference type="InterPro" id="IPR057326">
    <property type="entry name" value="KR_dom"/>
</dbReference>
<dbReference type="PANTHER" id="PTHR43157">
    <property type="entry name" value="PHOSPHATIDYLINOSITOL-GLYCAN BIOSYNTHESIS CLASS F PROTEIN-RELATED"/>
    <property type="match status" value="1"/>
</dbReference>
<dbReference type="OrthoDB" id="191139at2759"/>
<dbReference type="GO" id="GO:0016491">
    <property type="term" value="F:oxidoreductase activity"/>
    <property type="evidence" value="ECO:0007669"/>
    <property type="project" value="UniProtKB-KW"/>
</dbReference>
<dbReference type="SMART" id="SM00822">
    <property type="entry name" value="PKS_KR"/>
    <property type="match status" value="1"/>
</dbReference>
<comment type="similarity">
    <text evidence="2">Belongs to the short-chain dehydrogenases/reductases (SDR) family.</text>
</comment>
<dbReference type="CDD" id="cd05327">
    <property type="entry name" value="retinol-DH_like_SDR_c_like"/>
    <property type="match status" value="1"/>
</dbReference>
<accession>A0A9W8ASZ4</accession>
<evidence type="ECO:0000313" key="4">
    <source>
        <dbReference type="EMBL" id="KAJ1968412.1"/>
    </source>
</evidence>
<protein>
    <submittedName>
        <fullName evidence="4">Retinol dehydrogenase 13</fullName>
    </submittedName>
</protein>
<dbReference type="PRINTS" id="PR00081">
    <property type="entry name" value="GDHRDH"/>
</dbReference>
<feature type="domain" description="Ketoreductase" evidence="3">
    <location>
        <begin position="80"/>
        <end position="235"/>
    </location>
</feature>
<evidence type="ECO:0000256" key="1">
    <source>
        <dbReference type="ARBA" id="ARBA00023002"/>
    </source>
</evidence>
<dbReference type="PANTHER" id="PTHR43157:SF31">
    <property type="entry name" value="PHOSPHATIDYLINOSITOL-GLYCAN BIOSYNTHESIS CLASS F PROTEIN"/>
    <property type="match status" value="1"/>
</dbReference>
<dbReference type="Gene3D" id="3.40.50.720">
    <property type="entry name" value="NAD(P)-binding Rossmann-like Domain"/>
    <property type="match status" value="1"/>
</dbReference>
<name>A0A9W8ASZ4_9FUNG</name>
<dbReference type="SUPFAM" id="SSF51735">
    <property type="entry name" value="NAD(P)-binding Rossmann-fold domains"/>
    <property type="match status" value="1"/>
</dbReference>
<evidence type="ECO:0000313" key="5">
    <source>
        <dbReference type="Proteomes" id="UP001150925"/>
    </source>
</evidence>
<evidence type="ECO:0000259" key="3">
    <source>
        <dbReference type="SMART" id="SM00822"/>
    </source>
</evidence>
<dbReference type="PRINTS" id="PR00080">
    <property type="entry name" value="SDRFAMILY"/>
</dbReference>
<gene>
    <name evidence="4" type="primary">RDH13</name>
    <name evidence="4" type="ORF">IWQ62_001265</name>
</gene>
<comment type="caution">
    <text evidence="4">The sequence shown here is derived from an EMBL/GenBank/DDBJ whole genome shotgun (WGS) entry which is preliminary data.</text>
</comment>
<keyword evidence="5" id="KW-1185">Reference proteome</keyword>
<organism evidence="4 5">
    <name type="scientific">Dispira parvispora</name>
    <dbReference type="NCBI Taxonomy" id="1520584"/>
    <lineage>
        <taxon>Eukaryota</taxon>
        <taxon>Fungi</taxon>
        <taxon>Fungi incertae sedis</taxon>
        <taxon>Zoopagomycota</taxon>
        <taxon>Kickxellomycotina</taxon>
        <taxon>Dimargaritomycetes</taxon>
        <taxon>Dimargaritales</taxon>
        <taxon>Dimargaritaceae</taxon>
        <taxon>Dispira</taxon>
    </lineage>
</organism>
<dbReference type="EMBL" id="JANBPY010000187">
    <property type="protein sequence ID" value="KAJ1968412.1"/>
    <property type="molecule type" value="Genomic_DNA"/>
</dbReference>
<sequence length="363" mass="40110">MSNETNPAVTMATPGYGERLGQAVSQMQYLSEDLRAFVVGLLEVLIHLPRAVLGDTISPHSHITRLIRQTTLPKVNQGSPVAIVTGANSGCGYETAKALMQAGYHVILACRSPEAARQAMDRLAIETDLDNMEFMALDLASLESVKQFCDQFQRRGLPLHLLVNNAGIMNTPYAQTSEGFESQFGVNHIGHFVLTMLLLDILKRSAPARIINVSSVAHLSATTVDTTRLEDVGRYSRLLNYSVGKLCNILFTKELSRRLQGTDVTVNACHPGPVGTGLYRYTLGMTRMKWLTDFLLLSPLQGALTTIYLALSPEVEQVSGEYFFDMAPHYPSPAALSEKEQKFLWNYTVEKLIPHIPLAADWK</sequence>
<dbReference type="AlphaFoldDB" id="A0A9W8ASZ4"/>